<reference evidence="3 4" key="1">
    <citation type="submission" date="2020-05" db="EMBL/GenBank/DDBJ databases">
        <title>MicrobeNet Type strains.</title>
        <authorList>
            <person name="Nicholson A.C."/>
        </authorList>
    </citation>
    <scope>NUCLEOTIDE SEQUENCE [LARGE SCALE GENOMIC DNA]</scope>
    <source>
        <strain evidence="3 4">JCM 3224</strain>
    </source>
</reference>
<evidence type="ECO:0000256" key="1">
    <source>
        <dbReference type="SAM" id="MobiDB-lite"/>
    </source>
</evidence>
<dbReference type="RefSeq" id="WP_067518974.1">
    <property type="nucleotide sequence ID" value="NZ_JABELX010000007.1"/>
</dbReference>
<name>A0A849CFU2_9NOCA</name>
<evidence type="ECO:0000256" key="2">
    <source>
        <dbReference type="SAM" id="SignalP"/>
    </source>
</evidence>
<feature type="signal peptide" evidence="2">
    <location>
        <begin position="1"/>
        <end position="26"/>
    </location>
</feature>
<keyword evidence="4" id="KW-1185">Reference proteome</keyword>
<protein>
    <submittedName>
        <fullName evidence="3">Uncharacterized protein</fullName>
    </submittedName>
</protein>
<evidence type="ECO:0000313" key="4">
    <source>
        <dbReference type="Proteomes" id="UP000586827"/>
    </source>
</evidence>
<dbReference type="EMBL" id="JABELX010000007">
    <property type="protein sequence ID" value="NNH72301.1"/>
    <property type="molecule type" value="Genomic_DNA"/>
</dbReference>
<keyword evidence="2" id="KW-0732">Signal</keyword>
<evidence type="ECO:0000313" key="3">
    <source>
        <dbReference type="EMBL" id="NNH72301.1"/>
    </source>
</evidence>
<feature type="chain" id="PRO_5032487398" evidence="2">
    <location>
        <begin position="27"/>
        <end position="136"/>
    </location>
</feature>
<gene>
    <name evidence="3" type="ORF">HLB23_20975</name>
</gene>
<feature type="compositionally biased region" description="Low complexity" evidence="1">
    <location>
        <begin position="120"/>
        <end position="136"/>
    </location>
</feature>
<sequence length="136" mass="13563">MRKTLWLNGAALAAAAVLATAAPAQATATGIIGSDGTFQVGVDIKPGVYTTTTAVKACAWARLNAKTPELSAMLETGGALNGKATVEIKSGDVAFYTVGCGTWKLKTTTEFPTGSSGFPTGSASNTTGSATSAEQG</sequence>
<accession>A0A849CFU2</accession>
<dbReference type="Proteomes" id="UP000586827">
    <property type="component" value="Unassembled WGS sequence"/>
</dbReference>
<comment type="caution">
    <text evidence="3">The sequence shown here is derived from an EMBL/GenBank/DDBJ whole genome shotgun (WGS) entry which is preliminary data.</text>
</comment>
<proteinExistence type="predicted"/>
<dbReference type="AlphaFoldDB" id="A0A849CFU2"/>
<feature type="region of interest" description="Disordered" evidence="1">
    <location>
        <begin position="111"/>
        <end position="136"/>
    </location>
</feature>
<organism evidence="3 4">
    <name type="scientific">Nocardia uniformis</name>
    <dbReference type="NCBI Taxonomy" id="53432"/>
    <lineage>
        <taxon>Bacteria</taxon>
        <taxon>Bacillati</taxon>
        <taxon>Actinomycetota</taxon>
        <taxon>Actinomycetes</taxon>
        <taxon>Mycobacteriales</taxon>
        <taxon>Nocardiaceae</taxon>
        <taxon>Nocardia</taxon>
    </lineage>
</organism>